<reference evidence="1 2" key="1">
    <citation type="submission" date="2018-05" db="EMBL/GenBank/DDBJ databases">
        <title>Genomic Encyclopedia of Type Strains, Phase IV (KMG-IV): sequencing the most valuable type-strain genomes for metagenomic binning, comparative biology and taxonomic classification.</title>
        <authorList>
            <person name="Goeker M."/>
        </authorList>
    </citation>
    <scope>NUCLEOTIDE SEQUENCE [LARGE SCALE GENOMIC DNA]</scope>
    <source>
        <strain evidence="1 2">DSM 16791</strain>
    </source>
</reference>
<dbReference type="Gene3D" id="3.30.420.300">
    <property type="entry name" value="2-keto-3-deoxy-galactonokinase, substrate binding domain"/>
    <property type="match status" value="1"/>
</dbReference>
<keyword evidence="2" id="KW-1185">Reference proteome</keyword>
<dbReference type="InterPro" id="IPR007729">
    <property type="entry name" value="DGOK"/>
</dbReference>
<dbReference type="AlphaFoldDB" id="A0A317PM89"/>
<dbReference type="CDD" id="cd24012">
    <property type="entry name" value="ASKHA_NBD_KDGal-kinase"/>
    <property type="match status" value="1"/>
</dbReference>
<sequence length="310" mass="32658">MSAAPAFVAVDWGTSAFRLWLMSADGAVIAERRSNEGLAAASAAGFASVLESHLAPLPGSDGLPVVICGMAGSRQGWIEAGYVEVPAELTSIASGGVRVPGTERNVTILPGMCVKSAREPDVMRGEETQLLGAMLESSGAERFCMPGTHSKWVQMRDGKVTGFQTYMTGELFSVICSASILKHSIPDGGSVDANEPEFLTGVRDGWLTPARFTHELFSIRAGQLLHDRLPTDNRARLSGLLVGVEFAGAGVGDDESVALVASGRMEQLYHAALVACGARVQTIDADTAVQRGLRQAWRILATETGGRLSA</sequence>
<dbReference type="EMBL" id="QGTR01000002">
    <property type="protein sequence ID" value="PWW01633.1"/>
    <property type="molecule type" value="Genomic_DNA"/>
</dbReference>
<dbReference type="Proteomes" id="UP000246352">
    <property type="component" value="Unassembled WGS sequence"/>
</dbReference>
<dbReference type="GO" id="GO:0034194">
    <property type="term" value="P:D-galactonate catabolic process"/>
    <property type="evidence" value="ECO:0007669"/>
    <property type="project" value="InterPro"/>
</dbReference>
<keyword evidence="1" id="KW-0418">Kinase</keyword>
<dbReference type="InterPro" id="IPR042257">
    <property type="entry name" value="DGOK_C"/>
</dbReference>
<evidence type="ECO:0000313" key="2">
    <source>
        <dbReference type="Proteomes" id="UP000246352"/>
    </source>
</evidence>
<comment type="caution">
    <text evidence="1">The sequence shown here is derived from an EMBL/GenBank/DDBJ whole genome shotgun (WGS) entry which is preliminary data.</text>
</comment>
<dbReference type="GO" id="GO:0008671">
    <property type="term" value="F:2-dehydro-3-deoxygalactonokinase activity"/>
    <property type="evidence" value="ECO:0007669"/>
    <property type="project" value="InterPro"/>
</dbReference>
<name>A0A317PM89_9HYPH</name>
<dbReference type="RefSeq" id="WP_245415257.1">
    <property type="nucleotide sequence ID" value="NZ_QGTR01000002.1"/>
</dbReference>
<organism evidence="1 2">
    <name type="scientific">Hoeflea marina</name>
    <dbReference type="NCBI Taxonomy" id="274592"/>
    <lineage>
        <taxon>Bacteria</taxon>
        <taxon>Pseudomonadati</taxon>
        <taxon>Pseudomonadota</taxon>
        <taxon>Alphaproteobacteria</taxon>
        <taxon>Hyphomicrobiales</taxon>
        <taxon>Rhizobiaceae</taxon>
        <taxon>Hoeflea</taxon>
    </lineage>
</organism>
<protein>
    <submittedName>
        <fullName evidence="1">2-keto-3-deoxygalactonate kinase</fullName>
    </submittedName>
</protein>
<keyword evidence="1" id="KW-0808">Transferase</keyword>
<gene>
    <name evidence="1" type="ORF">DFR52_102296</name>
</gene>
<proteinExistence type="predicted"/>
<dbReference type="Gene3D" id="3.30.420.310">
    <property type="entry name" value="2-keto-3-deoxy-galactonokinase, C-terminal domain"/>
    <property type="match status" value="1"/>
</dbReference>
<dbReference type="InterPro" id="IPR042258">
    <property type="entry name" value="DGOK_N"/>
</dbReference>
<evidence type="ECO:0000313" key="1">
    <source>
        <dbReference type="EMBL" id="PWW01633.1"/>
    </source>
</evidence>
<accession>A0A317PM89</accession>
<dbReference type="Pfam" id="PF05035">
    <property type="entry name" value="DGOK"/>
    <property type="match status" value="1"/>
</dbReference>